<comment type="caution">
    <text evidence="15">The sequence shown here is derived from an EMBL/GenBank/DDBJ whole genome shotgun (WGS) entry which is preliminary data.</text>
</comment>
<evidence type="ECO:0000256" key="1">
    <source>
        <dbReference type="ARBA" id="ARBA00004370"/>
    </source>
</evidence>
<dbReference type="AlphaFoldDB" id="A0A8K0JM11"/>
<feature type="region of interest" description="Disordered" evidence="13">
    <location>
        <begin position="352"/>
        <end position="378"/>
    </location>
</feature>
<organism evidence="15 16">
    <name type="scientific">Filobasidium floriforme</name>
    <dbReference type="NCBI Taxonomy" id="5210"/>
    <lineage>
        <taxon>Eukaryota</taxon>
        <taxon>Fungi</taxon>
        <taxon>Dikarya</taxon>
        <taxon>Basidiomycota</taxon>
        <taxon>Agaricomycotina</taxon>
        <taxon>Tremellomycetes</taxon>
        <taxon>Filobasidiales</taxon>
        <taxon>Filobasidiaceae</taxon>
        <taxon>Filobasidium</taxon>
    </lineage>
</organism>
<dbReference type="InterPro" id="IPR050168">
    <property type="entry name" value="AAA_ATPase_domain"/>
</dbReference>
<sequence length="1075" mass="117851">MSSKRATIHYRSLRSNLVHLPLSIYSGLVQQGTRPQSLIIHLSIQSSRSPSSVKQAYLGWSGLSSASSLSMQQAGRGKQGLETVEMDPDVARGLGWADGETVEIAIIRNPLRAKSVSVTPLTSDDWEVLELHTNYLEQNLLSQLRAASSDKDRTISVWVNGKTKISLVVDETNPPTKPTTAVLINPDTEIFVAPRPRHKSKPNGGKAPKSGQSDEQVQAQKSKTGTKDDKKPLASIKQATDTAEPSVATSTTAPPKSYPWLTDTAKDPPITAETLPSIHLRSIPPAIFCQWDDCLRALEGELQADQNGASGSALGDERRWMIWANKKTLRKFERKTGAKSIGDRILVEAVASPRPIVESPRDTETGEGEPSEPQPIRKNRKAVLRALEGIPMDQVFLWPIWGSEGDVDSAWRIEDWDKIRLISPDIAREKTSSRKRMGPVVNTDPLVKQQQALGRESQTLAGVGDILARCEDFMTCSRYAKNGKALLLSAGNGMGKTTIAREIARRMEVNKDTTLKTHYVDCKAANIPGSLKGMREVLDGWLVLGTADSILVIFDDLHSVVKAETEQDDNTHTRATAEQALYVLRELAGRGVSVLVTATSMMDLHPLLRTMHAFGQTVEVKSLDATARQKIFESIVRARTAGSAGTAGSIPQEKASLDFVSLSYLAEGYTPADIRDLVDNAMQNMLIRMMEGSEERRLVQDDFAKAAQECKPRSLRDVKLQSSQIAWSDIGGLHETRRVLRETLEWPTKYGAIFAKCPLRLRSGLLLYGYPGCGKTLLASAVAKECGLHFISVKGPELLNKYIGASEKSVRDIFARAVAAKPCVLFFDEFDSLAPKRGHDSTGVTDRIVNQLLTEMDGAEGLDGVYVLAATSRPDLIDGALLRPGRLDKSLLCNMPDEEERLDILQALTRKLELVSEFDLSRLVAKTAGFSGADLQSLISNAQLEAIHDVLDMPDTDPRSATGASNLSPAQLRLWQDKERSMNVSQKSDLLKQVELVLGDSRERTTKASSPSQRREKPYIKDAHLQRSLGKTRPSLPEAERSRLDTIYRKFVGGSTGPLPNGEVASGIGNRASLM</sequence>
<keyword evidence="16" id="KW-1185">Reference proteome</keyword>
<evidence type="ECO:0000256" key="8">
    <source>
        <dbReference type="ARBA" id="ARBA00022927"/>
    </source>
</evidence>
<dbReference type="InterPro" id="IPR003959">
    <property type="entry name" value="ATPase_AAA_core"/>
</dbReference>
<evidence type="ECO:0000256" key="6">
    <source>
        <dbReference type="ARBA" id="ARBA00022801"/>
    </source>
</evidence>
<protein>
    <recommendedName>
        <fullName evidence="11">Peroxisomal ATPase PEX1</fullName>
    </recommendedName>
    <alternativeName>
        <fullName evidence="10">Peroxin-1</fullName>
    </alternativeName>
</protein>
<dbReference type="GO" id="GO:0016558">
    <property type="term" value="P:protein import into peroxisome matrix"/>
    <property type="evidence" value="ECO:0007669"/>
    <property type="project" value="TreeGrafter"/>
</dbReference>
<dbReference type="Gene3D" id="1.10.8.60">
    <property type="match status" value="2"/>
</dbReference>
<dbReference type="PROSITE" id="PS00674">
    <property type="entry name" value="AAA"/>
    <property type="match status" value="1"/>
</dbReference>
<dbReference type="PANTHER" id="PTHR23077:SF12">
    <property type="entry name" value="PEROXISOMAL ATPASE PEX1"/>
    <property type="match status" value="1"/>
</dbReference>
<dbReference type="GO" id="GO:0005778">
    <property type="term" value="C:peroxisomal membrane"/>
    <property type="evidence" value="ECO:0007669"/>
    <property type="project" value="TreeGrafter"/>
</dbReference>
<feature type="compositionally biased region" description="Polar residues" evidence="13">
    <location>
        <begin position="237"/>
        <end position="254"/>
    </location>
</feature>
<dbReference type="InterPro" id="IPR027417">
    <property type="entry name" value="P-loop_NTPase"/>
</dbReference>
<dbReference type="SUPFAM" id="SSF54585">
    <property type="entry name" value="Cdc48 domain 2-like"/>
    <property type="match status" value="1"/>
</dbReference>
<dbReference type="InterPro" id="IPR003593">
    <property type="entry name" value="AAA+_ATPase"/>
</dbReference>
<keyword evidence="5" id="KW-0547">Nucleotide-binding</keyword>
<dbReference type="GO" id="GO:0005829">
    <property type="term" value="C:cytosol"/>
    <property type="evidence" value="ECO:0007669"/>
    <property type="project" value="TreeGrafter"/>
</dbReference>
<feature type="compositionally biased region" description="Polar residues" evidence="13">
    <location>
        <begin position="210"/>
        <end position="223"/>
    </location>
</feature>
<evidence type="ECO:0000256" key="3">
    <source>
        <dbReference type="ARBA" id="ARBA00022448"/>
    </source>
</evidence>
<dbReference type="InterPro" id="IPR003960">
    <property type="entry name" value="ATPase_AAA_CS"/>
</dbReference>
<keyword evidence="3" id="KW-0813">Transport</keyword>
<dbReference type="InterPro" id="IPR029067">
    <property type="entry name" value="CDC48_domain_2-like_sf"/>
</dbReference>
<dbReference type="InterPro" id="IPR041569">
    <property type="entry name" value="AAA_lid_3"/>
</dbReference>
<feature type="domain" description="AAA+ ATPase" evidence="14">
    <location>
        <begin position="482"/>
        <end position="624"/>
    </location>
</feature>
<evidence type="ECO:0000256" key="13">
    <source>
        <dbReference type="SAM" id="MobiDB-lite"/>
    </source>
</evidence>
<dbReference type="Pfam" id="PF09262">
    <property type="entry name" value="PEX-1N"/>
    <property type="match status" value="1"/>
</dbReference>
<accession>A0A8K0JM11</accession>
<keyword evidence="6" id="KW-0378">Hydrolase</keyword>
<dbReference type="FunFam" id="3.40.50.300:FF:000149">
    <property type="entry name" value="Nuclear valosin-containing protein-like"/>
    <property type="match status" value="1"/>
</dbReference>
<reference evidence="15" key="1">
    <citation type="submission" date="2020-04" db="EMBL/GenBank/DDBJ databases">
        <title>Analysis of mating type loci in Filobasidium floriforme.</title>
        <authorList>
            <person name="Nowrousian M."/>
        </authorList>
    </citation>
    <scope>NUCLEOTIDE SEQUENCE</scope>
    <source>
        <strain evidence="15">CBS 6242</strain>
    </source>
</reference>
<evidence type="ECO:0000313" key="16">
    <source>
        <dbReference type="Proteomes" id="UP000812966"/>
    </source>
</evidence>
<gene>
    <name evidence="15" type="ORF">FFLO_02966</name>
</gene>
<keyword evidence="7" id="KW-0067">ATP-binding</keyword>
<evidence type="ECO:0000256" key="2">
    <source>
        <dbReference type="ARBA" id="ARBA00006914"/>
    </source>
</evidence>
<dbReference type="Pfam" id="PF00004">
    <property type="entry name" value="AAA"/>
    <property type="match status" value="2"/>
</dbReference>
<keyword evidence="8" id="KW-0653">Protein transport</keyword>
<comment type="catalytic activity">
    <reaction evidence="12">
        <text>ATP + H2O = ADP + phosphate + H(+)</text>
        <dbReference type="Rhea" id="RHEA:13065"/>
        <dbReference type="ChEBI" id="CHEBI:15377"/>
        <dbReference type="ChEBI" id="CHEBI:15378"/>
        <dbReference type="ChEBI" id="CHEBI:30616"/>
        <dbReference type="ChEBI" id="CHEBI:43474"/>
        <dbReference type="ChEBI" id="CHEBI:456216"/>
    </reaction>
    <physiologicalReaction direction="left-to-right" evidence="12">
        <dbReference type="Rhea" id="RHEA:13066"/>
    </physiologicalReaction>
</comment>
<dbReference type="Gene3D" id="3.40.50.300">
    <property type="entry name" value="P-loop containing nucleotide triphosphate hydrolases"/>
    <property type="match status" value="2"/>
</dbReference>
<comment type="subcellular location">
    <subcellularLocation>
        <location evidence="1">Membrane</location>
    </subcellularLocation>
</comment>
<dbReference type="SMART" id="SM00382">
    <property type="entry name" value="AAA"/>
    <property type="match status" value="2"/>
</dbReference>
<evidence type="ECO:0000256" key="4">
    <source>
        <dbReference type="ARBA" id="ARBA00022593"/>
    </source>
</evidence>
<dbReference type="Proteomes" id="UP000812966">
    <property type="component" value="Unassembled WGS sequence"/>
</dbReference>
<proteinExistence type="inferred from homology"/>
<dbReference type="Gene3D" id="3.10.330.10">
    <property type="match status" value="1"/>
</dbReference>
<dbReference type="InterPro" id="IPR015342">
    <property type="entry name" value="PEX1-N_C-lobe"/>
</dbReference>
<dbReference type="CDD" id="cd19526">
    <property type="entry name" value="RecA-like_PEX1_r2"/>
    <property type="match status" value="1"/>
</dbReference>
<dbReference type="GO" id="GO:0005524">
    <property type="term" value="F:ATP binding"/>
    <property type="evidence" value="ECO:0007669"/>
    <property type="project" value="UniProtKB-KW"/>
</dbReference>
<evidence type="ECO:0000256" key="5">
    <source>
        <dbReference type="ARBA" id="ARBA00022741"/>
    </source>
</evidence>
<dbReference type="PANTHER" id="PTHR23077">
    <property type="entry name" value="AAA-FAMILY ATPASE"/>
    <property type="match status" value="1"/>
</dbReference>
<evidence type="ECO:0000256" key="11">
    <source>
        <dbReference type="ARBA" id="ARBA00034532"/>
    </source>
</evidence>
<comment type="similarity">
    <text evidence="2">Belongs to the AAA ATPase family.</text>
</comment>
<feature type="region of interest" description="Disordered" evidence="13">
    <location>
        <begin position="170"/>
        <end position="266"/>
    </location>
</feature>
<evidence type="ECO:0000259" key="14">
    <source>
        <dbReference type="SMART" id="SM00382"/>
    </source>
</evidence>
<keyword evidence="9" id="KW-0472">Membrane</keyword>
<feature type="domain" description="AAA+ ATPase" evidence="14">
    <location>
        <begin position="761"/>
        <end position="896"/>
    </location>
</feature>
<evidence type="ECO:0000256" key="9">
    <source>
        <dbReference type="ARBA" id="ARBA00023136"/>
    </source>
</evidence>
<dbReference type="Pfam" id="PF17862">
    <property type="entry name" value="AAA_lid_3"/>
    <property type="match status" value="1"/>
</dbReference>
<keyword evidence="4" id="KW-0962">Peroxisome biogenesis</keyword>
<evidence type="ECO:0000256" key="7">
    <source>
        <dbReference type="ARBA" id="ARBA00022840"/>
    </source>
</evidence>
<evidence type="ECO:0000256" key="12">
    <source>
        <dbReference type="ARBA" id="ARBA00048778"/>
    </source>
</evidence>
<dbReference type="EMBL" id="JABELV010000051">
    <property type="protein sequence ID" value="KAG7553611.1"/>
    <property type="molecule type" value="Genomic_DNA"/>
</dbReference>
<dbReference type="GO" id="GO:0016887">
    <property type="term" value="F:ATP hydrolysis activity"/>
    <property type="evidence" value="ECO:0007669"/>
    <property type="project" value="InterPro"/>
</dbReference>
<dbReference type="SUPFAM" id="SSF52540">
    <property type="entry name" value="P-loop containing nucleoside triphosphate hydrolases"/>
    <property type="match status" value="2"/>
</dbReference>
<dbReference type="SUPFAM" id="SSF50692">
    <property type="entry name" value="ADC-like"/>
    <property type="match status" value="1"/>
</dbReference>
<evidence type="ECO:0000313" key="15">
    <source>
        <dbReference type="EMBL" id="KAG7553611.1"/>
    </source>
</evidence>
<evidence type="ECO:0000256" key="10">
    <source>
        <dbReference type="ARBA" id="ARBA00032509"/>
    </source>
</evidence>
<dbReference type="InterPro" id="IPR009010">
    <property type="entry name" value="Asp_de-COase-like_dom_sf"/>
</dbReference>
<name>A0A8K0JM11_9TREE</name>